<dbReference type="Proteomes" id="UP000024635">
    <property type="component" value="Unassembled WGS sequence"/>
</dbReference>
<accession>A0A016TMK5</accession>
<sequence length="138" mass="15848">MSSYTFYYELPRPLNSALPRNDIAKGSKPAINTAAMKISMHSFPRNKFTHSNDDTPEKPTLHKKSLLILSYLRTLLRHGHFQGFVNFKKPWRQNDDNHSSTFRFAKKERSAVPLIPHCPSSFDPHIASLLCIIALEQK</sequence>
<evidence type="ECO:0000313" key="2">
    <source>
        <dbReference type="Proteomes" id="UP000024635"/>
    </source>
</evidence>
<proteinExistence type="predicted"/>
<protein>
    <submittedName>
        <fullName evidence="1">Uncharacterized protein</fullName>
    </submittedName>
</protein>
<keyword evidence="2" id="KW-1185">Reference proteome</keyword>
<dbReference type="EMBL" id="JARK01001425">
    <property type="protein sequence ID" value="EYC04214.1"/>
    <property type="molecule type" value="Genomic_DNA"/>
</dbReference>
<comment type="caution">
    <text evidence="1">The sequence shown here is derived from an EMBL/GenBank/DDBJ whole genome shotgun (WGS) entry which is preliminary data.</text>
</comment>
<reference evidence="2" key="1">
    <citation type="journal article" date="2015" name="Nat. Genet.">
        <title>The genome and transcriptome of the zoonotic hookworm Ancylostoma ceylanicum identify infection-specific gene families.</title>
        <authorList>
            <person name="Schwarz E.M."/>
            <person name="Hu Y."/>
            <person name="Antoshechkin I."/>
            <person name="Miller M.M."/>
            <person name="Sternberg P.W."/>
            <person name="Aroian R.V."/>
        </authorList>
    </citation>
    <scope>NUCLEOTIDE SEQUENCE</scope>
    <source>
        <strain evidence="2">HY135</strain>
    </source>
</reference>
<evidence type="ECO:0000313" key="1">
    <source>
        <dbReference type="EMBL" id="EYC04214.1"/>
    </source>
</evidence>
<name>A0A016TMK5_9BILA</name>
<organism evidence="1 2">
    <name type="scientific">Ancylostoma ceylanicum</name>
    <dbReference type="NCBI Taxonomy" id="53326"/>
    <lineage>
        <taxon>Eukaryota</taxon>
        <taxon>Metazoa</taxon>
        <taxon>Ecdysozoa</taxon>
        <taxon>Nematoda</taxon>
        <taxon>Chromadorea</taxon>
        <taxon>Rhabditida</taxon>
        <taxon>Rhabditina</taxon>
        <taxon>Rhabditomorpha</taxon>
        <taxon>Strongyloidea</taxon>
        <taxon>Ancylostomatidae</taxon>
        <taxon>Ancylostomatinae</taxon>
        <taxon>Ancylostoma</taxon>
    </lineage>
</organism>
<gene>
    <name evidence="1" type="primary">Acey_s0089.g2286</name>
    <name evidence="1" type="ORF">Y032_0089g2286</name>
</gene>
<dbReference type="AlphaFoldDB" id="A0A016TMK5"/>